<name>A0A6A4TG05_SCOMX</name>
<dbReference type="EMBL" id="VEVO01000001">
    <property type="protein sequence ID" value="KAF0046506.1"/>
    <property type="molecule type" value="Genomic_DNA"/>
</dbReference>
<evidence type="ECO:0000313" key="2">
    <source>
        <dbReference type="EMBL" id="KAF0046506.1"/>
    </source>
</evidence>
<gene>
    <name evidence="2" type="ORF">F2P81_000139</name>
</gene>
<feature type="region of interest" description="Disordered" evidence="1">
    <location>
        <begin position="1"/>
        <end position="26"/>
    </location>
</feature>
<organism evidence="2 3">
    <name type="scientific">Scophthalmus maximus</name>
    <name type="common">Turbot</name>
    <name type="synonym">Psetta maxima</name>
    <dbReference type="NCBI Taxonomy" id="52904"/>
    <lineage>
        <taxon>Eukaryota</taxon>
        <taxon>Metazoa</taxon>
        <taxon>Chordata</taxon>
        <taxon>Craniata</taxon>
        <taxon>Vertebrata</taxon>
        <taxon>Euteleostomi</taxon>
        <taxon>Actinopterygii</taxon>
        <taxon>Neopterygii</taxon>
        <taxon>Teleostei</taxon>
        <taxon>Neoteleostei</taxon>
        <taxon>Acanthomorphata</taxon>
        <taxon>Carangaria</taxon>
        <taxon>Pleuronectiformes</taxon>
        <taxon>Pleuronectoidei</taxon>
        <taxon>Scophthalmidae</taxon>
        <taxon>Scophthalmus</taxon>
    </lineage>
</organism>
<reference evidence="2 3" key="1">
    <citation type="submission" date="2019-06" db="EMBL/GenBank/DDBJ databases">
        <title>Draft genomes of female and male turbot (Scophthalmus maximus).</title>
        <authorList>
            <person name="Xu H."/>
            <person name="Xu X.-W."/>
            <person name="Shao C."/>
            <person name="Chen S."/>
        </authorList>
    </citation>
    <scope>NUCLEOTIDE SEQUENCE [LARGE SCALE GENOMIC DNA]</scope>
    <source>
        <strain evidence="2">Ysfricsl-2016a</strain>
        <tissue evidence="2">Blood</tissue>
    </source>
</reference>
<accession>A0A6A4TG05</accession>
<dbReference type="Proteomes" id="UP000438429">
    <property type="component" value="Unassembled WGS sequence"/>
</dbReference>
<comment type="caution">
    <text evidence="2">The sequence shown here is derived from an EMBL/GenBank/DDBJ whole genome shotgun (WGS) entry which is preliminary data.</text>
</comment>
<proteinExistence type="predicted"/>
<sequence length="69" mass="7936">MKKKTTSLARSLPPQLDGNSLDPHTLTLDRADEKDAAASDPRFNVKEASDVFSWNPFVFDTWRRREEKT</sequence>
<evidence type="ECO:0000313" key="3">
    <source>
        <dbReference type="Proteomes" id="UP000438429"/>
    </source>
</evidence>
<protein>
    <submittedName>
        <fullName evidence="2">Uncharacterized protein</fullName>
    </submittedName>
</protein>
<evidence type="ECO:0000256" key="1">
    <source>
        <dbReference type="SAM" id="MobiDB-lite"/>
    </source>
</evidence>
<dbReference type="AlphaFoldDB" id="A0A6A4TG05"/>